<reference evidence="2" key="1">
    <citation type="journal article" date="2022" name="Arch. Microbiol.">
        <title>Pseudodesulfovibrio sediminis sp. nov., a mesophilic and neutrophilic sulfate-reducing bacterium isolated from sediment of a brackish lake.</title>
        <authorList>
            <person name="Takahashi A."/>
            <person name="Kojima H."/>
            <person name="Watanabe M."/>
            <person name="Fukui M."/>
        </authorList>
    </citation>
    <scope>NUCLEOTIDE SEQUENCE</scope>
    <source>
        <strain evidence="2">SF6</strain>
    </source>
</reference>
<dbReference type="RefSeq" id="WP_229591205.1">
    <property type="nucleotide sequence ID" value="NZ_AP024485.1"/>
</dbReference>
<evidence type="ECO:0000256" key="1">
    <source>
        <dbReference type="SAM" id="SignalP"/>
    </source>
</evidence>
<name>A0ABN6EVD3_9BACT</name>
<accession>A0ABN6EVD3</accession>
<sequence>MKRTLFSLLTCAFLLIAASAFAGDIPDMKGTWYCEGTLVAGVERGIYSNPEAKNSLVIEKQEGRVFLGYKEWTLKGKQYSEKLCGGIAVDGEIYIAEHDDGVMHGDLSEDGTKLTVFYVESGPDAKVIELIYIRKQ</sequence>
<feature type="chain" id="PRO_5047358890" description="Lipocalin-like domain-containing protein" evidence="1">
    <location>
        <begin position="23"/>
        <end position="136"/>
    </location>
</feature>
<proteinExistence type="predicted"/>
<evidence type="ECO:0000313" key="3">
    <source>
        <dbReference type="Proteomes" id="UP001053296"/>
    </source>
</evidence>
<evidence type="ECO:0008006" key="4">
    <source>
        <dbReference type="Google" id="ProtNLM"/>
    </source>
</evidence>
<dbReference type="EMBL" id="AP024485">
    <property type="protein sequence ID" value="BCS89224.1"/>
    <property type="molecule type" value="Genomic_DNA"/>
</dbReference>
<feature type="signal peptide" evidence="1">
    <location>
        <begin position="1"/>
        <end position="22"/>
    </location>
</feature>
<keyword evidence="3" id="KW-1185">Reference proteome</keyword>
<keyword evidence="1" id="KW-0732">Signal</keyword>
<dbReference type="Proteomes" id="UP001053296">
    <property type="component" value="Chromosome"/>
</dbReference>
<evidence type="ECO:0000313" key="2">
    <source>
        <dbReference type="EMBL" id="BCS89224.1"/>
    </source>
</evidence>
<organism evidence="2 3">
    <name type="scientific">Pseudodesulfovibrio sediminis</name>
    <dbReference type="NCBI Taxonomy" id="2810563"/>
    <lineage>
        <taxon>Bacteria</taxon>
        <taxon>Pseudomonadati</taxon>
        <taxon>Thermodesulfobacteriota</taxon>
        <taxon>Desulfovibrionia</taxon>
        <taxon>Desulfovibrionales</taxon>
        <taxon>Desulfovibrionaceae</taxon>
    </lineage>
</organism>
<protein>
    <recommendedName>
        <fullName evidence="4">Lipocalin-like domain-containing protein</fullName>
    </recommendedName>
</protein>
<gene>
    <name evidence="2" type="ORF">PSDVSF_24660</name>
</gene>